<evidence type="ECO:0000313" key="1">
    <source>
        <dbReference type="EMBL" id="ROR95987.1"/>
    </source>
</evidence>
<dbReference type="AlphaFoldDB" id="A0A3N2D883"/>
<dbReference type="Proteomes" id="UP000275356">
    <property type="component" value="Unassembled WGS sequence"/>
</dbReference>
<name>A0A3N2D883_9MICO</name>
<reference evidence="1 2" key="1">
    <citation type="submission" date="2018-11" db="EMBL/GenBank/DDBJ databases">
        <title>Sequencing the genomes of 1000 actinobacteria strains.</title>
        <authorList>
            <person name="Klenk H.-P."/>
        </authorList>
    </citation>
    <scope>NUCLEOTIDE SEQUENCE [LARGE SCALE GENOMIC DNA]</scope>
    <source>
        <strain evidence="1 2">DSM 13521</strain>
    </source>
</reference>
<accession>A0A3N2D883</accession>
<gene>
    <name evidence="1" type="ORF">EDD28_0557</name>
</gene>
<dbReference type="RefSeq" id="WP_123738225.1">
    <property type="nucleotide sequence ID" value="NZ_RKHQ01000001.1"/>
</dbReference>
<dbReference type="EMBL" id="RKHQ01000001">
    <property type="protein sequence ID" value="ROR95987.1"/>
    <property type="molecule type" value="Genomic_DNA"/>
</dbReference>
<protein>
    <submittedName>
        <fullName evidence="1">Uncharacterized protein</fullName>
    </submittedName>
</protein>
<evidence type="ECO:0000313" key="2">
    <source>
        <dbReference type="Proteomes" id="UP000275356"/>
    </source>
</evidence>
<keyword evidence="2" id="KW-1185">Reference proteome</keyword>
<proteinExistence type="predicted"/>
<dbReference type="OrthoDB" id="4772466at2"/>
<sequence length="215" mass="22981">MALNDINLRVPLDSDTFDPSGDMRKLASSIGGSSIVPVANTVGRDALVAGLGWTPTPTRPLYVHRANAATGWEIELTTNGTTWRSLYNNWSGDGFATAASGWSLEPTLNSVIYRRAGWIWGSLRARRTAGVISPDANGVFATVEIATINSAWAPQYLHPAPIVFRHTSGGVRGGMGRVWPTGRVEIVQGPPGSSIQTYGTAGEYSVNVLLNYPEP</sequence>
<comment type="caution">
    <text evidence="1">The sequence shown here is derived from an EMBL/GenBank/DDBJ whole genome shotgun (WGS) entry which is preliminary data.</text>
</comment>
<organism evidence="1 2">
    <name type="scientific">Salana multivorans</name>
    <dbReference type="NCBI Taxonomy" id="120377"/>
    <lineage>
        <taxon>Bacteria</taxon>
        <taxon>Bacillati</taxon>
        <taxon>Actinomycetota</taxon>
        <taxon>Actinomycetes</taxon>
        <taxon>Micrococcales</taxon>
        <taxon>Beutenbergiaceae</taxon>
        <taxon>Salana</taxon>
    </lineage>
</organism>